<dbReference type="GO" id="GO:0003824">
    <property type="term" value="F:catalytic activity"/>
    <property type="evidence" value="ECO:0007669"/>
    <property type="project" value="InterPro"/>
</dbReference>
<protein>
    <recommendedName>
        <fullName evidence="2">Reverse transcriptase domain-containing protein</fullName>
    </recommendedName>
</protein>
<name>A0AAP0C378_9ASTR</name>
<dbReference type="Pfam" id="PF13966">
    <property type="entry name" value="zf-RVT"/>
    <property type="match status" value="1"/>
</dbReference>
<dbReference type="EMBL" id="JBCNJP010009947">
    <property type="protein sequence ID" value="KAK9048814.1"/>
    <property type="molecule type" value="Genomic_DNA"/>
</dbReference>
<feature type="region of interest" description="Disordered" evidence="1">
    <location>
        <begin position="305"/>
        <end position="344"/>
    </location>
</feature>
<dbReference type="Gene3D" id="3.60.10.10">
    <property type="entry name" value="Endonuclease/exonuclease/phosphatase"/>
    <property type="match status" value="1"/>
</dbReference>
<dbReference type="InterPro" id="IPR000477">
    <property type="entry name" value="RT_dom"/>
</dbReference>
<sequence length="1449" mass="163873">MDFHHRVSCTIPHSSLSSIFAVIYYASYLAAVRFQRLQPWMATIYEEGCRDGRRVTATWVCAIGGRDCRLWSERTPTISRQWLNSLIIASRSLATKIGGTIGVVCHRSEASLEDGDLSGDILGVIVDSVSQISAVRTISWGGKKFRCGIQEVHQDWRPDFLDSSPADRSPVASPADSPVCSPAASVEDSDVSASSHGEVEYGKVVDVGLHGVNEELEEGVFPRSPLAAEDLMMERDDSDGGTPLEVEEKVISCPVVTECVNGPRLEKRARPNSLSPSVLADLDMGFKAFRGTNICGVWRPYKQRPPGDPSVGESVGNVSPSSSIVPDTSLSENSGENGDESEEVDNTISVGARVGVDLANFVHQVRNLWDNSAFLFQGVESQGRSGGLLSIWNPSVFRLEKVIKNPNFLFTGGSLPGDHGRLNIINVYAPQGTRARKLLWDKLIDLMDNENGLWMVVGDFNDVRCPEDRLHSSFNQSSADAFNRFISHAGLCEYQMGGSKFTYSYGNGKNFSKLDRVLVCADYFHKWPGARLTALPRLWSDHCPLILKSNLLDFGPTPFKFFSSWLKDVELVSKIKLELCKRNEGSYPPDVHLRNKLRRVKEVSKEWACRRKESVNKERDDLVDFCHQMDRDSEQRVIDGIELEDWVNKKGKLSDIEKKRIDDLRQKARIKWAMEGDDNTAFFHGIINSNRANGRINGLRIRNHWVEDPDRIKHETWRYFKELFSDSRKDKPSLDCGGISSISSEQGEWLVRPFSMEEIKSAVWDCDGDKAPGPDGFNLNFLKFFWDDIGDDFLQILNRFHDIGRISPGCGASFLHLIPKSSDAQSLGEYRPISLLGCISKVVSKVLACRLKPVLPSIISETQLAFVEGRHIVDGPLILNETVAWLKHSKRKGLLFKIDFRKAFDSLDWGFIDSVLHHMGFPVKWRSWVFGILSSARASVLVNGSPTREFNCSRGVRQGDPLSPYLFVIAMEALDWMVNKACLSGIYHGICLPSNGPVLSHIFFADDVIMMGEWSESNARNIVRLLRVFFLVSGLEINLKKCAIMGVNVDPLEVKSMAEILNCADGSIPFDYLGMVVGANMNRIASWKSVVDTFERRLSRWKAKVLSFGGRLTLVKSVLDSLPTYFFSVYKAPKGVINQLEKIRFRFLWGGNCDANKIHWVNRNEVCKPKRYGGLGLVKLEDFNLSLLAKWLWRLKAEEGSLWGRVVSAVHVVRNRREDFPCKVSIPGIWKNIVSVKKELRSKNVIWEQFMKYENGVWRWISEEGFPFSSAEVRRIIFKNEGGDRVLSKFIWSKLVPAKINAFMWRLVRNRIATISELQRRGLNGLTNLCRLCNEGEDSAAHIFTGCSCSSLVWQWVWGWVAIPPLLLFSLEDLVDLHKDRLVDIPKREIFLAIEYITCWSLWLARNDAIFQNRAPCISKIICNIRSWSSLWCDNRCRKVIDWRNFIMV</sequence>
<evidence type="ECO:0000313" key="4">
    <source>
        <dbReference type="Proteomes" id="UP001408789"/>
    </source>
</evidence>
<dbReference type="InterPro" id="IPR005135">
    <property type="entry name" value="Endo/exonuclease/phosphatase"/>
</dbReference>
<feature type="domain" description="Reverse transcriptase" evidence="2">
    <location>
        <begin position="799"/>
        <end position="1077"/>
    </location>
</feature>
<dbReference type="SUPFAM" id="SSF56672">
    <property type="entry name" value="DNA/RNA polymerases"/>
    <property type="match status" value="1"/>
</dbReference>
<evidence type="ECO:0000313" key="3">
    <source>
        <dbReference type="EMBL" id="KAK9048814.1"/>
    </source>
</evidence>
<dbReference type="Pfam" id="PF00078">
    <property type="entry name" value="RVT_1"/>
    <property type="match status" value="1"/>
</dbReference>
<feature type="region of interest" description="Disordered" evidence="1">
    <location>
        <begin position="158"/>
        <end position="197"/>
    </location>
</feature>
<organism evidence="3 4">
    <name type="scientific">Deinandra increscens subsp. villosa</name>
    <dbReference type="NCBI Taxonomy" id="3103831"/>
    <lineage>
        <taxon>Eukaryota</taxon>
        <taxon>Viridiplantae</taxon>
        <taxon>Streptophyta</taxon>
        <taxon>Embryophyta</taxon>
        <taxon>Tracheophyta</taxon>
        <taxon>Spermatophyta</taxon>
        <taxon>Magnoliopsida</taxon>
        <taxon>eudicotyledons</taxon>
        <taxon>Gunneridae</taxon>
        <taxon>Pentapetalae</taxon>
        <taxon>asterids</taxon>
        <taxon>campanulids</taxon>
        <taxon>Asterales</taxon>
        <taxon>Asteraceae</taxon>
        <taxon>Asteroideae</taxon>
        <taxon>Heliantheae alliance</taxon>
        <taxon>Madieae</taxon>
        <taxon>Madiinae</taxon>
        <taxon>Deinandra</taxon>
    </lineage>
</organism>
<dbReference type="PANTHER" id="PTHR33116:SF78">
    <property type="entry name" value="OS12G0587133 PROTEIN"/>
    <property type="match status" value="1"/>
</dbReference>
<proteinExistence type="predicted"/>
<dbReference type="PANTHER" id="PTHR33116">
    <property type="entry name" value="REVERSE TRANSCRIPTASE ZINC-BINDING DOMAIN-CONTAINING PROTEIN-RELATED-RELATED"/>
    <property type="match status" value="1"/>
</dbReference>
<feature type="compositionally biased region" description="Low complexity" evidence="1">
    <location>
        <begin position="181"/>
        <end position="195"/>
    </location>
</feature>
<dbReference type="Pfam" id="PF03372">
    <property type="entry name" value="Exo_endo_phos"/>
    <property type="match status" value="1"/>
</dbReference>
<evidence type="ECO:0000259" key="2">
    <source>
        <dbReference type="PROSITE" id="PS50878"/>
    </source>
</evidence>
<dbReference type="Proteomes" id="UP001408789">
    <property type="component" value="Unassembled WGS sequence"/>
</dbReference>
<evidence type="ECO:0000256" key="1">
    <source>
        <dbReference type="SAM" id="MobiDB-lite"/>
    </source>
</evidence>
<comment type="caution">
    <text evidence="3">The sequence shown here is derived from an EMBL/GenBank/DDBJ whole genome shotgun (WGS) entry which is preliminary data.</text>
</comment>
<accession>A0AAP0C378</accession>
<dbReference type="InterPro" id="IPR043502">
    <property type="entry name" value="DNA/RNA_pol_sf"/>
</dbReference>
<gene>
    <name evidence="3" type="ORF">SSX86_032219</name>
</gene>
<dbReference type="CDD" id="cd01650">
    <property type="entry name" value="RT_nLTR_like"/>
    <property type="match status" value="1"/>
</dbReference>
<reference evidence="3 4" key="1">
    <citation type="submission" date="2024-04" db="EMBL/GenBank/DDBJ databases">
        <title>The reference genome of an endangered Asteraceae, Deinandra increscens subsp. villosa, native to the Central Coast of California.</title>
        <authorList>
            <person name="Guilliams M."/>
            <person name="Hasenstab-Lehman K."/>
            <person name="Meyer R."/>
            <person name="Mcevoy S."/>
        </authorList>
    </citation>
    <scope>NUCLEOTIDE SEQUENCE [LARGE SCALE GENOMIC DNA]</scope>
    <source>
        <tissue evidence="3">Leaf</tissue>
    </source>
</reference>
<dbReference type="InterPro" id="IPR036691">
    <property type="entry name" value="Endo/exonu/phosph_ase_sf"/>
</dbReference>
<keyword evidence="4" id="KW-1185">Reference proteome</keyword>
<dbReference type="PROSITE" id="PS50878">
    <property type="entry name" value="RT_POL"/>
    <property type="match status" value="1"/>
</dbReference>
<feature type="compositionally biased region" description="Polar residues" evidence="1">
    <location>
        <begin position="316"/>
        <end position="330"/>
    </location>
</feature>
<dbReference type="InterPro" id="IPR026960">
    <property type="entry name" value="RVT-Znf"/>
</dbReference>
<dbReference type="SUPFAM" id="SSF56219">
    <property type="entry name" value="DNase I-like"/>
    <property type="match status" value="1"/>
</dbReference>